<dbReference type="Pfam" id="PF02037">
    <property type="entry name" value="SAP"/>
    <property type="match status" value="1"/>
</dbReference>
<dbReference type="Gene3D" id="3.40.50.1820">
    <property type="entry name" value="alpha/beta hydrolase"/>
    <property type="match status" value="1"/>
</dbReference>
<gene>
    <name evidence="3" type="ORF">AB1Y20_015314</name>
</gene>
<feature type="region of interest" description="Disordered" evidence="1">
    <location>
        <begin position="251"/>
        <end position="271"/>
    </location>
</feature>
<dbReference type="EMBL" id="JBGBPQ010000003">
    <property type="protein sequence ID" value="KAL1526610.1"/>
    <property type="molecule type" value="Genomic_DNA"/>
</dbReference>
<keyword evidence="4" id="KW-1185">Reference proteome</keyword>
<evidence type="ECO:0000256" key="1">
    <source>
        <dbReference type="SAM" id="MobiDB-lite"/>
    </source>
</evidence>
<organism evidence="3 4">
    <name type="scientific">Prymnesium parvum</name>
    <name type="common">Toxic golden alga</name>
    <dbReference type="NCBI Taxonomy" id="97485"/>
    <lineage>
        <taxon>Eukaryota</taxon>
        <taxon>Haptista</taxon>
        <taxon>Haptophyta</taxon>
        <taxon>Prymnesiophyceae</taxon>
        <taxon>Prymnesiales</taxon>
        <taxon>Prymnesiaceae</taxon>
        <taxon>Prymnesium</taxon>
    </lineage>
</organism>
<dbReference type="SMART" id="SM00513">
    <property type="entry name" value="SAP"/>
    <property type="match status" value="1"/>
</dbReference>
<dbReference type="Gene3D" id="1.10.720.30">
    <property type="entry name" value="SAP domain"/>
    <property type="match status" value="1"/>
</dbReference>
<reference evidence="3 4" key="1">
    <citation type="journal article" date="2024" name="Science">
        <title>Giant polyketide synthase enzymes in the biosynthesis of giant marine polyether toxins.</title>
        <authorList>
            <person name="Fallon T.R."/>
            <person name="Shende V.V."/>
            <person name="Wierzbicki I.H."/>
            <person name="Pendleton A.L."/>
            <person name="Watervoot N.F."/>
            <person name="Auber R.P."/>
            <person name="Gonzalez D.J."/>
            <person name="Wisecaver J.H."/>
            <person name="Moore B.S."/>
        </authorList>
    </citation>
    <scope>NUCLEOTIDE SEQUENCE [LARGE SCALE GENOMIC DNA]</scope>
    <source>
        <strain evidence="3 4">12B1</strain>
    </source>
</reference>
<feature type="compositionally biased region" description="Gly residues" evidence="1">
    <location>
        <begin position="1"/>
        <end position="12"/>
    </location>
</feature>
<feature type="region of interest" description="Disordered" evidence="1">
    <location>
        <begin position="1"/>
        <end position="37"/>
    </location>
</feature>
<dbReference type="InterPro" id="IPR003034">
    <property type="entry name" value="SAP_dom"/>
</dbReference>
<feature type="compositionally biased region" description="Polar residues" evidence="1">
    <location>
        <begin position="26"/>
        <end position="37"/>
    </location>
</feature>
<comment type="caution">
    <text evidence="3">The sequence shown here is derived from an EMBL/GenBank/DDBJ whole genome shotgun (WGS) entry which is preliminary data.</text>
</comment>
<accession>A0AB34JY51</accession>
<proteinExistence type="predicted"/>
<feature type="domain" description="SAP" evidence="2">
    <location>
        <begin position="273"/>
        <end position="307"/>
    </location>
</feature>
<dbReference type="PROSITE" id="PS50800">
    <property type="entry name" value="SAP"/>
    <property type="match status" value="1"/>
</dbReference>
<dbReference type="InterPro" id="IPR029058">
    <property type="entry name" value="AB_hydrolase_fold"/>
</dbReference>
<dbReference type="AlphaFoldDB" id="A0AB34JY51"/>
<evidence type="ECO:0000259" key="2">
    <source>
        <dbReference type="PROSITE" id="PS50800"/>
    </source>
</evidence>
<evidence type="ECO:0000313" key="4">
    <source>
        <dbReference type="Proteomes" id="UP001515480"/>
    </source>
</evidence>
<evidence type="ECO:0000313" key="3">
    <source>
        <dbReference type="EMBL" id="KAL1526610.1"/>
    </source>
</evidence>
<dbReference type="Proteomes" id="UP001515480">
    <property type="component" value="Unassembled WGS sequence"/>
</dbReference>
<feature type="region of interest" description="Disordered" evidence="1">
    <location>
        <begin position="368"/>
        <end position="388"/>
    </location>
</feature>
<dbReference type="SUPFAM" id="SSF68906">
    <property type="entry name" value="SAP domain"/>
    <property type="match status" value="1"/>
</dbReference>
<dbReference type="SUPFAM" id="SSF53474">
    <property type="entry name" value="alpha/beta-Hydrolases"/>
    <property type="match status" value="1"/>
</dbReference>
<protein>
    <recommendedName>
        <fullName evidence="2">SAP domain-containing protein</fullName>
    </recommendedName>
</protein>
<dbReference type="InterPro" id="IPR036361">
    <property type="entry name" value="SAP_dom_sf"/>
</dbReference>
<sequence>MVAGRLVGGGGRRASPVRSSRAGRTPTCSATPDASDTSDALRARYSLLSREVEIDGERSPAGPLAAYLTEEQRDEARPSRACLLLPGASGWRHPPTRRLADRLAVFCSCLVLVPDLWRAAAPSPPCVPQSSEEYAGSLGSLPPERVAADVRASTIYLRADHRVGPVALVGVRLGGAHVLEQMGGPGGYAAAAVLCPSVLPRFAAESPPLLAIFDSGGEQDSQAREASAALAAFVENRRKALEAERVLELEEVTREGDGAPPGRSGAAPSKSALRRWRVADLRQRLQELGLPTKGLKQELVGSLYEALQREELKENMPVSGQYKLAAGTGASQTEKVKHLILQFPGASRWCDSEGECPTTTPNASVRVSSSEELETNEFKEGDFGRSPGSPAVNATEDAMLMVEAWLNFHLDTKRAI</sequence>
<name>A0AB34JY51_PRYPA</name>